<dbReference type="InterPro" id="IPR024079">
    <property type="entry name" value="MetalloPept_cat_dom_sf"/>
</dbReference>
<keyword evidence="8" id="KW-1185">Reference proteome</keyword>
<proteinExistence type="predicted"/>
<evidence type="ECO:0000313" key="8">
    <source>
        <dbReference type="Proteomes" id="UP001500575"/>
    </source>
</evidence>
<keyword evidence="1" id="KW-0645">Protease</keyword>
<dbReference type="InterPro" id="IPR001818">
    <property type="entry name" value="Pept_M10_metallopeptidase"/>
</dbReference>
<dbReference type="SMART" id="SM00235">
    <property type="entry name" value="ZnMc"/>
    <property type="match status" value="1"/>
</dbReference>
<feature type="domain" description="Peptidase metallopeptidase" evidence="6">
    <location>
        <begin position="92"/>
        <end position="247"/>
    </location>
</feature>
<dbReference type="EMBL" id="BAAAQQ010000013">
    <property type="protein sequence ID" value="GAA2128928.1"/>
    <property type="molecule type" value="Genomic_DNA"/>
</dbReference>
<evidence type="ECO:0000256" key="2">
    <source>
        <dbReference type="ARBA" id="ARBA00022723"/>
    </source>
</evidence>
<sequence>MKRMRTLGIAAVSAALLALTLGSTTTTAEASTAKDRKVPTFKEFEKSTFQDKTGVYVVNGDEPVLDKKALKAYYRSMVGFEQELIVNTVGGVDDAWTNNGQNLLTYCVSTKFSRDYAAVVNAMAAGAAQWEAAANVDFTYVPAQDANCTTRNNSVVFSVEPTRTQQYIARAFFPSYPKSARNVLVNARSLQTSGSWTPSNILAHELGHILGFRHEHTRPEAGTCFEDNNWRALTPYDRASIMHYPQCNGSSSDLSMTATDRQGAALLYGP</sequence>
<dbReference type="Pfam" id="PF00413">
    <property type="entry name" value="Peptidase_M10"/>
    <property type="match status" value="1"/>
</dbReference>
<evidence type="ECO:0000256" key="3">
    <source>
        <dbReference type="ARBA" id="ARBA00022801"/>
    </source>
</evidence>
<evidence type="ECO:0000259" key="6">
    <source>
        <dbReference type="SMART" id="SM00235"/>
    </source>
</evidence>
<comment type="caution">
    <text evidence="7">The sequence shown here is derived from an EMBL/GenBank/DDBJ whole genome shotgun (WGS) entry which is preliminary data.</text>
</comment>
<protein>
    <recommendedName>
        <fullName evidence="6">Peptidase metallopeptidase domain-containing protein</fullName>
    </recommendedName>
</protein>
<organism evidence="7 8">
    <name type="scientific">Nocardioides bigeumensis</name>
    <dbReference type="NCBI Taxonomy" id="433657"/>
    <lineage>
        <taxon>Bacteria</taxon>
        <taxon>Bacillati</taxon>
        <taxon>Actinomycetota</taxon>
        <taxon>Actinomycetes</taxon>
        <taxon>Propionibacteriales</taxon>
        <taxon>Nocardioidaceae</taxon>
        <taxon>Nocardioides</taxon>
    </lineage>
</organism>
<evidence type="ECO:0000256" key="1">
    <source>
        <dbReference type="ARBA" id="ARBA00022670"/>
    </source>
</evidence>
<feature type="chain" id="PRO_5046929373" description="Peptidase metallopeptidase domain-containing protein" evidence="5">
    <location>
        <begin position="31"/>
        <end position="270"/>
    </location>
</feature>
<name>A0ABP5KBR8_9ACTN</name>
<dbReference type="RefSeq" id="WP_344304596.1">
    <property type="nucleotide sequence ID" value="NZ_BAAAQQ010000013.1"/>
</dbReference>
<dbReference type="SUPFAM" id="SSF55486">
    <property type="entry name" value="Metalloproteases ('zincins'), catalytic domain"/>
    <property type="match status" value="1"/>
</dbReference>
<accession>A0ABP5KBR8</accession>
<feature type="signal peptide" evidence="5">
    <location>
        <begin position="1"/>
        <end position="30"/>
    </location>
</feature>
<gene>
    <name evidence="7" type="ORF">GCM10009843_29950</name>
</gene>
<dbReference type="Proteomes" id="UP001500575">
    <property type="component" value="Unassembled WGS sequence"/>
</dbReference>
<evidence type="ECO:0000256" key="5">
    <source>
        <dbReference type="SAM" id="SignalP"/>
    </source>
</evidence>
<evidence type="ECO:0000256" key="4">
    <source>
        <dbReference type="ARBA" id="ARBA00022833"/>
    </source>
</evidence>
<dbReference type="InterPro" id="IPR006026">
    <property type="entry name" value="Peptidase_Metallo"/>
</dbReference>
<keyword evidence="4" id="KW-0862">Zinc</keyword>
<keyword evidence="2" id="KW-0479">Metal-binding</keyword>
<evidence type="ECO:0000313" key="7">
    <source>
        <dbReference type="EMBL" id="GAA2128928.1"/>
    </source>
</evidence>
<dbReference type="Gene3D" id="3.40.390.10">
    <property type="entry name" value="Collagenase (Catalytic Domain)"/>
    <property type="match status" value="1"/>
</dbReference>
<reference evidence="8" key="1">
    <citation type="journal article" date="2019" name="Int. J. Syst. Evol. Microbiol.">
        <title>The Global Catalogue of Microorganisms (GCM) 10K type strain sequencing project: providing services to taxonomists for standard genome sequencing and annotation.</title>
        <authorList>
            <consortium name="The Broad Institute Genomics Platform"/>
            <consortium name="The Broad Institute Genome Sequencing Center for Infectious Disease"/>
            <person name="Wu L."/>
            <person name="Ma J."/>
        </authorList>
    </citation>
    <scope>NUCLEOTIDE SEQUENCE [LARGE SCALE GENOMIC DNA]</scope>
    <source>
        <strain evidence="8">JCM 16021</strain>
    </source>
</reference>
<keyword evidence="5" id="KW-0732">Signal</keyword>
<keyword evidence="3" id="KW-0378">Hydrolase</keyword>